<dbReference type="AlphaFoldDB" id="A0A9E6Y369"/>
<dbReference type="KEGG" id="sbae:DSM104329_05322"/>
<keyword evidence="2" id="KW-1133">Transmembrane helix</keyword>
<evidence type="ECO:0000256" key="2">
    <source>
        <dbReference type="SAM" id="Phobius"/>
    </source>
</evidence>
<feature type="transmembrane region" description="Helical" evidence="2">
    <location>
        <begin position="20"/>
        <end position="48"/>
    </location>
</feature>
<dbReference type="EMBL" id="CP087164">
    <property type="protein sequence ID" value="UGS38891.1"/>
    <property type="molecule type" value="Genomic_DNA"/>
</dbReference>
<keyword evidence="4" id="KW-1185">Reference proteome</keyword>
<name>A0A9E6Y369_9ACTN</name>
<dbReference type="RefSeq" id="WP_259312903.1">
    <property type="nucleotide sequence ID" value="NZ_CP087164.1"/>
</dbReference>
<sequence>MPPQQREDRYQPLALIGVTMVALLGFAVFFLSFLVAPLAILLIFYVGFAASDRSRRRRNASASAHANANAAPVAEPPGEPVAAVPPAERHRAATLLAREAQYRRNTIERPDDPEPPTPR</sequence>
<gene>
    <name evidence="3" type="ORF">DSM104329_05322</name>
</gene>
<feature type="region of interest" description="Disordered" evidence="1">
    <location>
        <begin position="56"/>
        <end position="88"/>
    </location>
</feature>
<protein>
    <submittedName>
        <fullName evidence="3">Uncharacterized protein</fullName>
    </submittedName>
</protein>
<reference evidence="3" key="1">
    <citation type="journal article" date="2022" name="Int. J. Syst. Evol. Microbiol.">
        <title>Pseudomonas aegrilactucae sp. nov. and Pseudomonas morbosilactucae sp. nov., pathogens causing bacterial rot of lettuce in Japan.</title>
        <authorList>
            <person name="Sawada H."/>
            <person name="Fujikawa T."/>
            <person name="Satou M."/>
        </authorList>
    </citation>
    <scope>NUCLEOTIDE SEQUENCE</scope>
    <source>
        <strain evidence="3">0166_1</strain>
    </source>
</reference>
<organism evidence="3 4">
    <name type="scientific">Capillimicrobium parvum</name>
    <dbReference type="NCBI Taxonomy" id="2884022"/>
    <lineage>
        <taxon>Bacteria</taxon>
        <taxon>Bacillati</taxon>
        <taxon>Actinomycetota</taxon>
        <taxon>Thermoleophilia</taxon>
        <taxon>Solirubrobacterales</taxon>
        <taxon>Capillimicrobiaceae</taxon>
        <taxon>Capillimicrobium</taxon>
    </lineage>
</organism>
<keyword evidence="2" id="KW-0812">Transmembrane</keyword>
<feature type="compositionally biased region" description="Basic and acidic residues" evidence="1">
    <location>
        <begin position="100"/>
        <end position="112"/>
    </location>
</feature>
<evidence type="ECO:0000313" key="4">
    <source>
        <dbReference type="Proteomes" id="UP001162834"/>
    </source>
</evidence>
<feature type="compositionally biased region" description="Low complexity" evidence="1">
    <location>
        <begin position="60"/>
        <end position="73"/>
    </location>
</feature>
<proteinExistence type="predicted"/>
<evidence type="ECO:0000313" key="3">
    <source>
        <dbReference type="EMBL" id="UGS38891.1"/>
    </source>
</evidence>
<dbReference type="Proteomes" id="UP001162834">
    <property type="component" value="Chromosome"/>
</dbReference>
<accession>A0A9E6Y369</accession>
<feature type="region of interest" description="Disordered" evidence="1">
    <location>
        <begin position="100"/>
        <end position="119"/>
    </location>
</feature>
<keyword evidence="2" id="KW-0472">Membrane</keyword>
<evidence type="ECO:0000256" key="1">
    <source>
        <dbReference type="SAM" id="MobiDB-lite"/>
    </source>
</evidence>